<evidence type="ECO:0000256" key="6">
    <source>
        <dbReference type="ARBA" id="ARBA00038076"/>
    </source>
</evidence>
<dbReference type="GO" id="GO:0022857">
    <property type="term" value="F:transmembrane transporter activity"/>
    <property type="evidence" value="ECO:0007669"/>
    <property type="project" value="TreeGrafter"/>
</dbReference>
<dbReference type="OrthoDB" id="9770036at2"/>
<dbReference type="RefSeq" id="WP_070987679.1">
    <property type="nucleotide sequence ID" value="NZ_MKJU01000035.1"/>
</dbReference>
<gene>
    <name evidence="10" type="ORF">BET10_00690</name>
</gene>
<organism evidence="10 11">
    <name type="scientific">Pseudoalteromonas amylolytica</name>
    <dbReference type="NCBI Taxonomy" id="1859457"/>
    <lineage>
        <taxon>Bacteria</taxon>
        <taxon>Pseudomonadati</taxon>
        <taxon>Pseudomonadota</taxon>
        <taxon>Gammaproteobacteria</taxon>
        <taxon>Alteromonadales</taxon>
        <taxon>Pseudoalteromonadaceae</taxon>
        <taxon>Pseudoalteromonas</taxon>
    </lineage>
</organism>
<comment type="caution">
    <text evidence="10">The sequence shown here is derived from an EMBL/GenBank/DDBJ whole genome shotgun (WGS) entry which is preliminary data.</text>
</comment>
<comment type="subcellular location">
    <subcellularLocation>
        <location evidence="1">Cell membrane</location>
        <topology evidence="1">Multi-pass membrane protein</topology>
    </subcellularLocation>
</comment>
<evidence type="ECO:0000313" key="11">
    <source>
        <dbReference type="Proteomes" id="UP000179786"/>
    </source>
</evidence>
<feature type="domain" description="ABC3 transporter permease C-terminal" evidence="8">
    <location>
        <begin position="282"/>
        <end position="394"/>
    </location>
</feature>
<sequence>MSELKPIFNALCRSKVGAILLLLQIAITTAIVSNSTFIIKEKIAYLDQPTGYSEQDIFSFEVMSFGKDTNFKQQAELDEQALRQIPGVVDAVMIDSVPLSGSGSASTFRLRPTGEKSKGEQANVFQGDEHVLNTLGVKVLEGRNFYESEVMVTDNYDQYPNIALITKALADSLFPDGDALGKSIYRGDFPVKIIGITDMMKGPWLSSERKDRSVITPFVLARKLTQFMVRTEPGRRAEVMQQIESLMLQLDSKRVVENIMGLEQVKGGFVAPDKLTMRMLLVMVVVLTLITALGIFGLTMFNINKRTKQVGTRRALGARKSHIINYFLVESVMICIGGLVLGAVLAILLGQQLMQHYSIAKLPLLYVGFTAVGVLLISVCSVIGPAQRAANISPSVATRTI</sequence>
<evidence type="ECO:0000256" key="5">
    <source>
        <dbReference type="ARBA" id="ARBA00023136"/>
    </source>
</evidence>
<dbReference type="GO" id="GO:0005886">
    <property type="term" value="C:plasma membrane"/>
    <property type="evidence" value="ECO:0007669"/>
    <property type="project" value="UniProtKB-SubCell"/>
</dbReference>
<keyword evidence="5 7" id="KW-0472">Membrane</keyword>
<dbReference type="AlphaFoldDB" id="A0A1S1MPR9"/>
<dbReference type="InterPro" id="IPR050250">
    <property type="entry name" value="Macrolide_Exporter_MacB"/>
</dbReference>
<evidence type="ECO:0000259" key="8">
    <source>
        <dbReference type="Pfam" id="PF02687"/>
    </source>
</evidence>
<keyword evidence="3 7" id="KW-0812">Transmembrane</keyword>
<evidence type="ECO:0000256" key="7">
    <source>
        <dbReference type="SAM" id="Phobius"/>
    </source>
</evidence>
<evidence type="ECO:0000259" key="9">
    <source>
        <dbReference type="Pfam" id="PF12704"/>
    </source>
</evidence>
<proteinExistence type="inferred from homology"/>
<reference evidence="10 11" key="1">
    <citation type="submission" date="2016-09" db="EMBL/GenBank/DDBJ databases">
        <title>Pseudoalteromonas amylolytica sp. nov., isolated from the surface seawater.</title>
        <authorList>
            <person name="Wu Y.-H."/>
            <person name="Cheng H."/>
            <person name="Jin X.-B."/>
            <person name="Wang C.-S."/>
            <person name="Xu X.-W."/>
        </authorList>
    </citation>
    <scope>NUCLEOTIDE SEQUENCE [LARGE SCALE GENOMIC DNA]</scope>
    <source>
        <strain evidence="10 11">JW1</strain>
    </source>
</reference>
<comment type="similarity">
    <text evidence="6">Belongs to the ABC-4 integral membrane protein family.</text>
</comment>
<dbReference type="Pfam" id="PF12704">
    <property type="entry name" value="MacB_PCD"/>
    <property type="match status" value="1"/>
</dbReference>
<feature type="transmembrane region" description="Helical" evidence="7">
    <location>
        <begin position="280"/>
        <end position="303"/>
    </location>
</feature>
<dbReference type="InterPro" id="IPR003838">
    <property type="entry name" value="ABC3_permease_C"/>
</dbReference>
<feature type="transmembrane region" description="Helical" evidence="7">
    <location>
        <begin position="323"/>
        <end position="350"/>
    </location>
</feature>
<dbReference type="STRING" id="1859457.BET10_00690"/>
<evidence type="ECO:0000256" key="3">
    <source>
        <dbReference type="ARBA" id="ARBA00022692"/>
    </source>
</evidence>
<keyword evidence="4 7" id="KW-1133">Transmembrane helix</keyword>
<keyword evidence="10" id="KW-0131">Cell cycle</keyword>
<accession>A0A1S1MPR9</accession>
<dbReference type="PANTHER" id="PTHR30572:SF4">
    <property type="entry name" value="ABC TRANSPORTER PERMEASE YTRF"/>
    <property type="match status" value="1"/>
</dbReference>
<dbReference type="PANTHER" id="PTHR30572">
    <property type="entry name" value="MEMBRANE COMPONENT OF TRANSPORTER-RELATED"/>
    <property type="match status" value="1"/>
</dbReference>
<dbReference type="GO" id="GO:0051301">
    <property type="term" value="P:cell division"/>
    <property type="evidence" value="ECO:0007669"/>
    <property type="project" value="UniProtKB-KW"/>
</dbReference>
<evidence type="ECO:0000313" key="10">
    <source>
        <dbReference type="EMBL" id="OHU87163.1"/>
    </source>
</evidence>
<dbReference type="Pfam" id="PF02687">
    <property type="entry name" value="FtsX"/>
    <property type="match status" value="1"/>
</dbReference>
<evidence type="ECO:0000256" key="1">
    <source>
        <dbReference type="ARBA" id="ARBA00004651"/>
    </source>
</evidence>
<keyword evidence="2" id="KW-1003">Cell membrane</keyword>
<keyword evidence="11" id="KW-1185">Reference proteome</keyword>
<evidence type="ECO:0000256" key="4">
    <source>
        <dbReference type="ARBA" id="ARBA00022989"/>
    </source>
</evidence>
<protein>
    <submittedName>
        <fullName evidence="10">Cell division protein FtsX</fullName>
    </submittedName>
</protein>
<feature type="transmembrane region" description="Helical" evidence="7">
    <location>
        <begin position="16"/>
        <end position="39"/>
    </location>
</feature>
<feature type="transmembrane region" description="Helical" evidence="7">
    <location>
        <begin position="362"/>
        <end position="384"/>
    </location>
</feature>
<dbReference type="Proteomes" id="UP000179786">
    <property type="component" value="Unassembled WGS sequence"/>
</dbReference>
<dbReference type="EMBL" id="MKJU01000035">
    <property type="protein sequence ID" value="OHU87163.1"/>
    <property type="molecule type" value="Genomic_DNA"/>
</dbReference>
<evidence type="ECO:0000256" key="2">
    <source>
        <dbReference type="ARBA" id="ARBA00022475"/>
    </source>
</evidence>
<feature type="domain" description="MacB-like periplasmic core" evidence="9">
    <location>
        <begin position="76"/>
        <end position="245"/>
    </location>
</feature>
<name>A0A1S1MPR9_9GAMM</name>
<keyword evidence="10" id="KW-0132">Cell division</keyword>
<dbReference type="InterPro" id="IPR025857">
    <property type="entry name" value="MacB_PCD"/>
</dbReference>